<dbReference type="GO" id="GO:0016646">
    <property type="term" value="F:oxidoreductase activity, acting on the CH-NH group of donors, NAD or NADP as acceptor"/>
    <property type="evidence" value="ECO:0007669"/>
    <property type="project" value="UniProtKB-ARBA"/>
</dbReference>
<proteinExistence type="inferred from homology"/>
<dbReference type="InterPro" id="IPR012349">
    <property type="entry name" value="Split_barrel_FMN-bd"/>
</dbReference>
<dbReference type="InterPro" id="IPR002563">
    <property type="entry name" value="Flavin_Rdtase-like_dom"/>
</dbReference>
<evidence type="ECO:0000256" key="1">
    <source>
        <dbReference type="ARBA" id="ARBA00038054"/>
    </source>
</evidence>
<evidence type="ECO:0000259" key="2">
    <source>
        <dbReference type="Pfam" id="PF01613"/>
    </source>
</evidence>
<organism evidence="3 4">
    <name type="scientific">Crassaminicella thermophila</name>
    <dbReference type="NCBI Taxonomy" id="2599308"/>
    <lineage>
        <taxon>Bacteria</taxon>
        <taxon>Bacillati</taxon>
        <taxon>Bacillota</taxon>
        <taxon>Clostridia</taxon>
        <taxon>Eubacteriales</taxon>
        <taxon>Clostridiaceae</taxon>
        <taxon>Crassaminicella</taxon>
    </lineage>
</organism>
<dbReference type="PANTHER" id="PTHR43567">
    <property type="entry name" value="FLAVOREDOXIN-RELATED-RELATED"/>
    <property type="match status" value="1"/>
</dbReference>
<dbReference type="Pfam" id="PF01613">
    <property type="entry name" value="Flavin_Reduct"/>
    <property type="match status" value="1"/>
</dbReference>
<dbReference type="EMBL" id="CP042243">
    <property type="protein sequence ID" value="QEK11277.1"/>
    <property type="molecule type" value="Genomic_DNA"/>
</dbReference>
<dbReference type="SUPFAM" id="SSF50475">
    <property type="entry name" value="FMN-binding split barrel"/>
    <property type="match status" value="1"/>
</dbReference>
<evidence type="ECO:0000313" key="4">
    <source>
        <dbReference type="Proteomes" id="UP000324646"/>
    </source>
</evidence>
<accession>A0A5C0SBI6</accession>
<name>A0A5C0SBI6_CRATE</name>
<dbReference type="InterPro" id="IPR052174">
    <property type="entry name" value="Flavoredoxin"/>
</dbReference>
<dbReference type="AlphaFoldDB" id="A0A5C0SBI6"/>
<evidence type="ECO:0000313" key="3">
    <source>
        <dbReference type="EMBL" id="QEK11277.1"/>
    </source>
</evidence>
<dbReference type="GO" id="GO:0010181">
    <property type="term" value="F:FMN binding"/>
    <property type="evidence" value="ECO:0007669"/>
    <property type="project" value="InterPro"/>
</dbReference>
<dbReference type="RefSeq" id="WP_148808350.1">
    <property type="nucleotide sequence ID" value="NZ_CP042243.1"/>
</dbReference>
<dbReference type="OrthoDB" id="9791490at2"/>
<dbReference type="Proteomes" id="UP000324646">
    <property type="component" value="Chromosome"/>
</dbReference>
<keyword evidence="4" id="KW-1185">Reference proteome</keyword>
<gene>
    <name evidence="3" type="ORF">FQB35_02220</name>
</gene>
<dbReference type="Gene3D" id="2.30.110.10">
    <property type="entry name" value="Electron Transport, Fmn-binding Protein, Chain A"/>
    <property type="match status" value="1"/>
</dbReference>
<protein>
    <submittedName>
        <fullName evidence="3">Flavin reductase family protein</fullName>
    </submittedName>
</protein>
<comment type="similarity">
    <text evidence="1">Belongs to the flavoredoxin family.</text>
</comment>
<sequence length="177" mass="20681">MEKKKIEFPQYATEMLEVLKEGRVLLVAEGKDKVPNPMTIAWGSIMFAWNKPIFVAMVRPSRYTYKLMEESDTFTVNFFSKEYADAMKFCGSKSGREYDKWKETNLTPTKAKKVETSIIEEAFLNIECKTVYKDVMDLEFLEKSIVQQKYDTDKVPENTPHKFYFGEIVDMYGDLPL</sequence>
<reference evidence="3 4" key="1">
    <citation type="submission" date="2019-07" db="EMBL/GenBank/DDBJ databases">
        <title>Complete genome of Crassaminicella thermophila SY095.</title>
        <authorList>
            <person name="Li X."/>
        </authorList>
    </citation>
    <scope>NUCLEOTIDE SEQUENCE [LARGE SCALE GENOMIC DNA]</scope>
    <source>
        <strain evidence="3 4">SY095</strain>
    </source>
</reference>
<feature type="domain" description="Flavin reductase like" evidence="2">
    <location>
        <begin position="24"/>
        <end position="137"/>
    </location>
</feature>
<dbReference type="KEGG" id="crs:FQB35_02220"/>
<dbReference type="PANTHER" id="PTHR43567:SF5">
    <property type="entry name" value="HYPOTHETICAL CYTOSOLIC PROTEIN"/>
    <property type="match status" value="1"/>
</dbReference>